<name>V4B215_LOTGI</name>
<keyword evidence="7" id="KW-1185">Reference proteome</keyword>
<dbReference type="InterPro" id="IPR003609">
    <property type="entry name" value="Pan_app"/>
</dbReference>
<keyword evidence="1" id="KW-1015">Disulfide bond</keyword>
<dbReference type="PROSITE" id="PS50923">
    <property type="entry name" value="SUSHI"/>
    <property type="match status" value="1"/>
</dbReference>
<dbReference type="EMBL" id="KB200476">
    <property type="protein sequence ID" value="ESP01551.1"/>
    <property type="molecule type" value="Genomic_DNA"/>
</dbReference>
<dbReference type="CDD" id="cd00033">
    <property type="entry name" value="CCP"/>
    <property type="match status" value="1"/>
</dbReference>
<dbReference type="CTD" id="20243769"/>
<dbReference type="Pfam" id="PF00084">
    <property type="entry name" value="Sushi"/>
    <property type="match status" value="1"/>
</dbReference>
<feature type="domain" description="Apple" evidence="5">
    <location>
        <begin position="21"/>
        <end position="100"/>
    </location>
</feature>
<evidence type="ECO:0000313" key="6">
    <source>
        <dbReference type="EMBL" id="ESP01551.1"/>
    </source>
</evidence>
<dbReference type="Pfam" id="PF00024">
    <property type="entry name" value="PAN_1"/>
    <property type="match status" value="1"/>
</dbReference>
<comment type="caution">
    <text evidence="2">Lacks conserved residue(s) required for the propagation of feature annotation.</text>
</comment>
<dbReference type="PROSITE" id="PS50948">
    <property type="entry name" value="PAN"/>
    <property type="match status" value="1"/>
</dbReference>
<dbReference type="KEGG" id="lgi:LOTGIDRAFT_176446"/>
<dbReference type="RefSeq" id="XP_009047762.1">
    <property type="nucleotide sequence ID" value="XM_009049514.1"/>
</dbReference>
<evidence type="ECO:0000256" key="1">
    <source>
        <dbReference type="ARBA" id="ARBA00023157"/>
    </source>
</evidence>
<keyword evidence="3" id="KW-0732">Signal</keyword>
<dbReference type="Gene3D" id="3.50.4.10">
    <property type="entry name" value="Hepatocyte Growth Factor"/>
    <property type="match status" value="1"/>
</dbReference>
<feature type="domain" description="Sushi" evidence="4">
    <location>
        <begin position="98"/>
        <end position="154"/>
    </location>
</feature>
<dbReference type="InterPro" id="IPR000436">
    <property type="entry name" value="Sushi_SCR_CCP_dom"/>
</dbReference>
<dbReference type="SUPFAM" id="SSF57535">
    <property type="entry name" value="Complement control module/SCR domain"/>
    <property type="match status" value="1"/>
</dbReference>
<evidence type="ECO:0000313" key="7">
    <source>
        <dbReference type="Proteomes" id="UP000030746"/>
    </source>
</evidence>
<dbReference type="AlphaFoldDB" id="V4B215"/>
<feature type="signal peptide" evidence="3">
    <location>
        <begin position="1"/>
        <end position="19"/>
    </location>
</feature>
<gene>
    <name evidence="6" type="ORF">LOTGIDRAFT_176446</name>
</gene>
<feature type="chain" id="PRO_5004716555" description="Apple domain-containing protein" evidence="3">
    <location>
        <begin position="20"/>
        <end position="154"/>
    </location>
</feature>
<organism evidence="6 7">
    <name type="scientific">Lottia gigantea</name>
    <name type="common">Giant owl limpet</name>
    <dbReference type="NCBI Taxonomy" id="225164"/>
    <lineage>
        <taxon>Eukaryota</taxon>
        <taxon>Metazoa</taxon>
        <taxon>Spiralia</taxon>
        <taxon>Lophotrochozoa</taxon>
        <taxon>Mollusca</taxon>
        <taxon>Gastropoda</taxon>
        <taxon>Patellogastropoda</taxon>
        <taxon>Lottioidea</taxon>
        <taxon>Lottiidae</taxon>
        <taxon>Lottia</taxon>
    </lineage>
</organism>
<accession>V4B215</accession>
<reference evidence="6 7" key="1">
    <citation type="journal article" date="2013" name="Nature">
        <title>Insights into bilaterian evolution from three spiralian genomes.</title>
        <authorList>
            <person name="Simakov O."/>
            <person name="Marletaz F."/>
            <person name="Cho S.J."/>
            <person name="Edsinger-Gonzales E."/>
            <person name="Havlak P."/>
            <person name="Hellsten U."/>
            <person name="Kuo D.H."/>
            <person name="Larsson T."/>
            <person name="Lv J."/>
            <person name="Arendt D."/>
            <person name="Savage R."/>
            <person name="Osoegawa K."/>
            <person name="de Jong P."/>
            <person name="Grimwood J."/>
            <person name="Chapman J.A."/>
            <person name="Shapiro H."/>
            <person name="Aerts A."/>
            <person name="Otillar R.P."/>
            <person name="Terry A.Y."/>
            <person name="Boore J.L."/>
            <person name="Grigoriev I.V."/>
            <person name="Lindberg D.R."/>
            <person name="Seaver E.C."/>
            <person name="Weisblat D.A."/>
            <person name="Putnam N.H."/>
            <person name="Rokhsar D.S."/>
        </authorList>
    </citation>
    <scope>NUCLEOTIDE SEQUENCE [LARGE SCALE GENOMIC DNA]</scope>
</reference>
<evidence type="ECO:0000259" key="4">
    <source>
        <dbReference type="PROSITE" id="PS50923"/>
    </source>
</evidence>
<dbReference type="Gene3D" id="2.10.70.10">
    <property type="entry name" value="Complement Module, domain 1"/>
    <property type="match status" value="1"/>
</dbReference>
<evidence type="ECO:0000256" key="3">
    <source>
        <dbReference type="SAM" id="SignalP"/>
    </source>
</evidence>
<proteinExistence type="predicted"/>
<dbReference type="HOGENOM" id="CLU_1706261_0_0_1"/>
<evidence type="ECO:0000256" key="2">
    <source>
        <dbReference type="PROSITE-ProRule" id="PRU00302"/>
    </source>
</evidence>
<evidence type="ECO:0008006" key="8">
    <source>
        <dbReference type="Google" id="ProtNLM"/>
    </source>
</evidence>
<keyword evidence="2" id="KW-0768">Sushi</keyword>
<protein>
    <recommendedName>
        <fullName evidence="8">Apple domain-containing protein</fullName>
    </recommendedName>
</protein>
<evidence type="ECO:0000259" key="5">
    <source>
        <dbReference type="PROSITE" id="PS50948"/>
    </source>
</evidence>
<dbReference type="GeneID" id="20243769"/>
<dbReference type="Proteomes" id="UP000030746">
    <property type="component" value="Unassembled WGS sequence"/>
</dbReference>
<dbReference type="InterPro" id="IPR035976">
    <property type="entry name" value="Sushi/SCR/CCP_sf"/>
</dbReference>
<sequence>MTGFVLSFILCLRAVHVVSECTKTFLFDTAFVDTKLTNYFETTTQDSKLDCSRRCQDIEYCTGFSYNPTSWRCELYDEVISTAKTELAAGTVTYKATEVCGPPPSIPNTNTQPADQYYLPGYLMLYDCLRGSYQNSSIVCLKEGSWNTSAAEEY</sequence>